<feature type="region of interest" description="Disordered" evidence="3">
    <location>
        <begin position="397"/>
        <end position="565"/>
    </location>
</feature>
<reference evidence="4" key="1">
    <citation type="submission" date="2020-06" db="EMBL/GenBank/DDBJ databases">
        <authorList>
            <person name="Li T."/>
            <person name="Hu X."/>
            <person name="Zhang T."/>
            <person name="Song X."/>
            <person name="Zhang H."/>
            <person name="Dai N."/>
            <person name="Sheng W."/>
            <person name="Hou X."/>
            <person name="Wei L."/>
        </authorList>
    </citation>
    <scope>NUCLEOTIDE SEQUENCE</scope>
    <source>
        <strain evidence="4">G01</strain>
        <tissue evidence="4">Leaf</tissue>
    </source>
</reference>
<sequence>MEGSGSTDTIWGQRTHSAEIDSGILENELNQNVATEIEGAEDANFQSVSDSASSPSTSLHVQNAAEDANFQSVSDSASSPSPPLQVQNAAEDANFQSVSDSASSPSTSLQVQNAVEDANFQLVSDSASSPSTQLQVQNAAEDANFQSVSDSASSPPTSLQVQNATQFEQSMREEWAAIHIQTAFRGFLARRALHALRGLVRLQALVRGHAVRKQSAIALHCMQALVRVQARVRANRVRMTLENQTAEQKLQQQLEHEARVKEIELGYQCGMNPCLVKNSGMFHECALDHWMQATGKPSAMSLHEEEGWCGSGRSAQEIQAKLLKRKEAAAKREKAKAYALARQWQAGSRQQVIPAGLQPDKSNWGWNWLERWMAVRPWENCSLDIDLVDEIGAGETESADVQDVSATQSISAGKRSMSNTRNGKMAPRARNNSSISNGKRAASRSEGCSSAPNKSPNVQATPTTLVSSRSSKAVSKNMVGEAASTAKLGPRSHSTPKQRSALEDKPGNKRLSLPGSGVRHGVEPVKQLNRPAVKRIPIAPKSMKAKTKLNANDIKPPKVTPQVAR</sequence>
<dbReference type="InterPro" id="IPR000048">
    <property type="entry name" value="IQ_motif_EF-hand-BS"/>
</dbReference>
<protein>
    <submittedName>
        <fullName evidence="4">Protein IQ-DOMAIN 1</fullName>
    </submittedName>
</protein>
<dbReference type="PANTHER" id="PTHR32295:SF123">
    <property type="entry name" value="PROTEIN IQ-DOMAIN 5"/>
    <property type="match status" value="1"/>
</dbReference>
<feature type="compositionally biased region" description="Polar residues" evidence="3">
    <location>
        <begin position="1"/>
        <end position="15"/>
    </location>
</feature>
<evidence type="ECO:0000256" key="3">
    <source>
        <dbReference type="SAM" id="MobiDB-lite"/>
    </source>
</evidence>
<dbReference type="Pfam" id="PF00612">
    <property type="entry name" value="IQ"/>
    <property type="match status" value="1"/>
</dbReference>
<dbReference type="PROSITE" id="PS50096">
    <property type="entry name" value="IQ"/>
    <property type="match status" value="3"/>
</dbReference>
<feature type="compositionally biased region" description="Low complexity" evidence="3">
    <location>
        <begin position="47"/>
        <end position="58"/>
    </location>
</feature>
<dbReference type="Gene3D" id="1.20.5.190">
    <property type="match status" value="1"/>
</dbReference>
<dbReference type="SMART" id="SM00015">
    <property type="entry name" value="IQ"/>
    <property type="match status" value="1"/>
</dbReference>
<feature type="compositionally biased region" description="Polar residues" evidence="3">
    <location>
        <begin position="404"/>
        <end position="422"/>
    </location>
</feature>
<feature type="compositionally biased region" description="Polar residues" evidence="3">
    <location>
        <begin position="446"/>
        <end position="474"/>
    </location>
</feature>
<proteinExistence type="inferred from homology"/>
<keyword evidence="1" id="KW-0112">Calmodulin-binding</keyword>
<dbReference type="PANTHER" id="PTHR32295">
    <property type="entry name" value="IQ-DOMAIN 5-RELATED"/>
    <property type="match status" value="1"/>
</dbReference>
<dbReference type="GO" id="GO:0005516">
    <property type="term" value="F:calmodulin binding"/>
    <property type="evidence" value="ECO:0007669"/>
    <property type="project" value="UniProtKB-KW"/>
</dbReference>
<comment type="similarity">
    <text evidence="2">Belongs to the IQD family.</text>
</comment>
<evidence type="ECO:0000256" key="2">
    <source>
        <dbReference type="ARBA" id="ARBA00024341"/>
    </source>
</evidence>
<reference evidence="4" key="2">
    <citation type="journal article" date="2024" name="Plant">
        <title>Genomic evolution and insights into agronomic trait innovations of Sesamum species.</title>
        <authorList>
            <person name="Miao H."/>
            <person name="Wang L."/>
            <person name="Qu L."/>
            <person name="Liu H."/>
            <person name="Sun Y."/>
            <person name="Le M."/>
            <person name="Wang Q."/>
            <person name="Wei S."/>
            <person name="Zheng Y."/>
            <person name="Lin W."/>
            <person name="Duan Y."/>
            <person name="Cao H."/>
            <person name="Xiong S."/>
            <person name="Wang X."/>
            <person name="Wei L."/>
            <person name="Li C."/>
            <person name="Ma Q."/>
            <person name="Ju M."/>
            <person name="Zhao R."/>
            <person name="Li G."/>
            <person name="Mu C."/>
            <person name="Tian Q."/>
            <person name="Mei H."/>
            <person name="Zhang T."/>
            <person name="Gao T."/>
            <person name="Zhang H."/>
        </authorList>
    </citation>
    <scope>NUCLEOTIDE SEQUENCE</scope>
    <source>
        <strain evidence="4">G01</strain>
    </source>
</reference>
<name>A0AAW2QNF8_9LAMI</name>
<evidence type="ECO:0000256" key="1">
    <source>
        <dbReference type="ARBA" id="ARBA00022860"/>
    </source>
</evidence>
<feature type="compositionally biased region" description="Low complexity" evidence="3">
    <location>
        <begin position="147"/>
        <end position="158"/>
    </location>
</feature>
<feature type="region of interest" description="Disordered" evidence="3">
    <location>
        <begin position="1"/>
        <end position="87"/>
    </location>
</feature>
<feature type="compositionally biased region" description="Polar residues" evidence="3">
    <location>
        <begin position="124"/>
        <end position="138"/>
    </location>
</feature>
<gene>
    <name evidence="4" type="ORF">Sangu_0265800</name>
</gene>
<evidence type="ECO:0000313" key="4">
    <source>
        <dbReference type="EMBL" id="KAL0369477.1"/>
    </source>
</evidence>
<comment type="caution">
    <text evidence="4">The sequence shown here is derived from an EMBL/GenBank/DDBJ whole genome shotgun (WGS) entry which is preliminary data.</text>
</comment>
<dbReference type="AlphaFoldDB" id="A0AAW2QNF8"/>
<accession>A0AAW2QNF8</accession>
<organism evidence="4">
    <name type="scientific">Sesamum angustifolium</name>
    <dbReference type="NCBI Taxonomy" id="2727405"/>
    <lineage>
        <taxon>Eukaryota</taxon>
        <taxon>Viridiplantae</taxon>
        <taxon>Streptophyta</taxon>
        <taxon>Embryophyta</taxon>
        <taxon>Tracheophyta</taxon>
        <taxon>Spermatophyta</taxon>
        <taxon>Magnoliopsida</taxon>
        <taxon>eudicotyledons</taxon>
        <taxon>Gunneridae</taxon>
        <taxon>Pentapetalae</taxon>
        <taxon>asterids</taxon>
        <taxon>lamiids</taxon>
        <taxon>Lamiales</taxon>
        <taxon>Pedaliaceae</taxon>
        <taxon>Sesamum</taxon>
    </lineage>
</organism>
<dbReference type="EMBL" id="JACGWK010000002">
    <property type="protein sequence ID" value="KAL0369477.1"/>
    <property type="molecule type" value="Genomic_DNA"/>
</dbReference>
<feature type="region of interest" description="Disordered" evidence="3">
    <location>
        <begin position="124"/>
        <end position="158"/>
    </location>
</feature>